<evidence type="ECO:0000256" key="1">
    <source>
        <dbReference type="ARBA" id="ARBA00022737"/>
    </source>
</evidence>
<dbReference type="InParanoid" id="A0A6P8YIB5"/>
<dbReference type="SUPFAM" id="SSF48403">
    <property type="entry name" value="Ankyrin repeat"/>
    <property type="match status" value="1"/>
</dbReference>
<protein>
    <submittedName>
        <fullName evidence="7">Ankyrin repeat, SAM and basic leucine zipper domain-containing protein 1-like isoform X1</fullName>
    </submittedName>
</protein>
<dbReference type="InterPro" id="IPR013761">
    <property type="entry name" value="SAM/pointed_sf"/>
</dbReference>
<dbReference type="KEGG" id="tpal:117640864"/>
<feature type="repeat" description="ANK" evidence="3">
    <location>
        <begin position="122"/>
        <end position="154"/>
    </location>
</feature>
<dbReference type="Proteomes" id="UP000515158">
    <property type="component" value="Unplaced"/>
</dbReference>
<dbReference type="InterPro" id="IPR002110">
    <property type="entry name" value="Ankyrin_rpt"/>
</dbReference>
<dbReference type="RefSeq" id="XP_034233692.1">
    <property type="nucleotide sequence ID" value="XM_034377801.1"/>
</dbReference>
<evidence type="ECO:0000313" key="7">
    <source>
        <dbReference type="RefSeq" id="XP_034233692.1"/>
    </source>
</evidence>
<dbReference type="PROSITE" id="PS50297">
    <property type="entry name" value="ANK_REP_REGION"/>
    <property type="match status" value="3"/>
</dbReference>
<keyword evidence="6" id="KW-1185">Reference proteome</keyword>
<evidence type="ECO:0000259" key="5">
    <source>
        <dbReference type="Pfam" id="PF07647"/>
    </source>
</evidence>
<reference evidence="7" key="1">
    <citation type="submission" date="2025-08" db="UniProtKB">
        <authorList>
            <consortium name="RefSeq"/>
        </authorList>
    </citation>
    <scope>IDENTIFICATION</scope>
    <source>
        <tissue evidence="7">Total insect</tissue>
    </source>
</reference>
<dbReference type="InterPro" id="IPR001660">
    <property type="entry name" value="SAM"/>
</dbReference>
<evidence type="ECO:0000256" key="4">
    <source>
        <dbReference type="SAM" id="Phobius"/>
    </source>
</evidence>
<keyword evidence="4" id="KW-1133">Transmembrane helix</keyword>
<dbReference type="AlphaFoldDB" id="A0A6P8YIB5"/>
<name>A0A6P8YIB5_THRPL</name>
<keyword evidence="2 3" id="KW-0040">ANK repeat</keyword>
<dbReference type="SMART" id="SM00248">
    <property type="entry name" value="ANK"/>
    <property type="match status" value="4"/>
</dbReference>
<dbReference type="Gene3D" id="1.25.40.20">
    <property type="entry name" value="Ankyrin repeat-containing domain"/>
    <property type="match status" value="1"/>
</dbReference>
<evidence type="ECO:0000256" key="3">
    <source>
        <dbReference type="PROSITE-ProRule" id="PRU00023"/>
    </source>
</evidence>
<organism evidence="7">
    <name type="scientific">Thrips palmi</name>
    <name type="common">Melon thrips</name>
    <dbReference type="NCBI Taxonomy" id="161013"/>
    <lineage>
        <taxon>Eukaryota</taxon>
        <taxon>Metazoa</taxon>
        <taxon>Ecdysozoa</taxon>
        <taxon>Arthropoda</taxon>
        <taxon>Hexapoda</taxon>
        <taxon>Insecta</taxon>
        <taxon>Pterygota</taxon>
        <taxon>Neoptera</taxon>
        <taxon>Paraneoptera</taxon>
        <taxon>Thysanoptera</taxon>
        <taxon>Terebrantia</taxon>
        <taxon>Thripoidea</taxon>
        <taxon>Thripidae</taxon>
        <taxon>Thrips</taxon>
    </lineage>
</organism>
<dbReference type="Pfam" id="PF00023">
    <property type="entry name" value="Ank"/>
    <property type="match status" value="1"/>
</dbReference>
<dbReference type="PANTHER" id="PTHR24134:SF9">
    <property type="entry name" value="ANKYRIN REPEAT AND SOCS BOX PROTEIN 8"/>
    <property type="match status" value="1"/>
</dbReference>
<dbReference type="InterPro" id="IPR036770">
    <property type="entry name" value="Ankyrin_rpt-contain_sf"/>
</dbReference>
<feature type="transmembrane region" description="Helical" evidence="4">
    <location>
        <begin position="424"/>
        <end position="444"/>
    </location>
</feature>
<feature type="domain" description="SAM" evidence="5">
    <location>
        <begin position="252"/>
        <end position="305"/>
    </location>
</feature>
<dbReference type="PANTHER" id="PTHR24134">
    <property type="entry name" value="ANKYRIN REPEAT-CONTAINING PROTEIN DDB_G0279043"/>
    <property type="match status" value="1"/>
</dbReference>
<dbReference type="FunCoup" id="A0A6P8YIB5">
    <property type="interactions" value="70"/>
</dbReference>
<dbReference type="GeneID" id="117640864"/>
<dbReference type="OrthoDB" id="448455at2759"/>
<sequence>MRKYQQLLIFTRISSTMGHYEDVLRQTIKMGDLQKFKTLVNKKNIDAQLSDGWTVLHSVCAEGQESFVEYVISCGASVNCDFEYFTPLMAICSSPSINEDELVKCAEILIEHKADVDAMDKTKVTPLMHACHKNHEKLVQFLLEHHCDVNAMDNDGYSALHLACMNNRPNIVKMLLECGADKHMKDRRGRLPLGIAISKEAEEIIQMLDGCEQMLVEAPTKASYEIEETPFERLLSELPSYTNSSGKDGFHNDVPILLSGMRLEQTADLFLKNKVSLAQFLNVTNDQLKTLGLYFSSHRSKIITGNKRFISHAWGEHSLPEENKDGSIMDVCRALANGVKHVHILFCTTLYCNNRFIVPTNEDDLYKVGNLFDITLRAHRQVKTLINELKLIQERVEYIDKVDKVKPVDLVLPIKHGFKFPKKIAFVTALCVLLAWRGNFLNVIRK</sequence>
<feature type="repeat" description="ANK" evidence="3">
    <location>
        <begin position="155"/>
        <end position="187"/>
    </location>
</feature>
<keyword evidence="1" id="KW-0677">Repeat</keyword>
<feature type="repeat" description="ANK" evidence="3">
    <location>
        <begin position="51"/>
        <end position="79"/>
    </location>
</feature>
<evidence type="ECO:0000256" key="2">
    <source>
        <dbReference type="ARBA" id="ARBA00023043"/>
    </source>
</evidence>
<dbReference type="Gene3D" id="1.10.150.50">
    <property type="entry name" value="Transcription Factor, Ets-1"/>
    <property type="match status" value="1"/>
</dbReference>
<proteinExistence type="predicted"/>
<dbReference type="Pfam" id="PF12796">
    <property type="entry name" value="Ank_2"/>
    <property type="match status" value="1"/>
</dbReference>
<dbReference type="SUPFAM" id="SSF47769">
    <property type="entry name" value="SAM/Pointed domain"/>
    <property type="match status" value="1"/>
</dbReference>
<dbReference type="CDD" id="cd09487">
    <property type="entry name" value="SAM_superfamily"/>
    <property type="match status" value="1"/>
</dbReference>
<accession>A0A6P8YIB5</accession>
<dbReference type="Pfam" id="PF07647">
    <property type="entry name" value="SAM_2"/>
    <property type="match status" value="1"/>
</dbReference>
<keyword evidence="4" id="KW-0472">Membrane</keyword>
<dbReference type="PROSITE" id="PS50088">
    <property type="entry name" value="ANK_REPEAT"/>
    <property type="match status" value="3"/>
</dbReference>
<keyword evidence="4" id="KW-0812">Transmembrane</keyword>
<evidence type="ECO:0000313" key="6">
    <source>
        <dbReference type="Proteomes" id="UP000515158"/>
    </source>
</evidence>
<gene>
    <name evidence="7" type="primary">LOC117640864</name>
</gene>